<feature type="transmembrane region" description="Helical" evidence="13">
    <location>
        <begin position="130"/>
        <end position="151"/>
    </location>
</feature>
<feature type="transmembrane region" description="Helical" evidence="13">
    <location>
        <begin position="12"/>
        <end position="31"/>
    </location>
</feature>
<keyword evidence="8 13" id="KW-0812">Transmembrane</keyword>
<evidence type="ECO:0000256" key="13">
    <source>
        <dbReference type="SAM" id="Phobius"/>
    </source>
</evidence>
<comment type="function">
    <text evidence="1">Multidrug efflux pump.</text>
</comment>
<dbReference type="GO" id="GO:0005886">
    <property type="term" value="C:plasma membrane"/>
    <property type="evidence" value="ECO:0007669"/>
    <property type="project" value="UniProtKB-SubCell"/>
</dbReference>
<dbReference type="InterPro" id="IPR048279">
    <property type="entry name" value="MdtK-like"/>
</dbReference>
<evidence type="ECO:0000256" key="3">
    <source>
        <dbReference type="ARBA" id="ARBA00010199"/>
    </source>
</evidence>
<dbReference type="Pfam" id="PF01554">
    <property type="entry name" value="MatE"/>
    <property type="match status" value="2"/>
</dbReference>
<feature type="transmembrane region" description="Helical" evidence="13">
    <location>
        <begin position="192"/>
        <end position="212"/>
    </location>
</feature>
<protein>
    <recommendedName>
        <fullName evidence="4">Probable multidrug resistance protein NorM</fullName>
    </recommendedName>
    <alternativeName>
        <fullName evidence="12">Multidrug-efflux transporter</fullName>
    </alternativeName>
</protein>
<dbReference type="GO" id="GO:0042910">
    <property type="term" value="F:xenobiotic transmembrane transporter activity"/>
    <property type="evidence" value="ECO:0007669"/>
    <property type="project" value="InterPro"/>
</dbReference>
<feature type="transmembrane region" description="Helical" evidence="13">
    <location>
        <begin position="51"/>
        <end position="75"/>
    </location>
</feature>
<feature type="transmembrane region" description="Helical" evidence="13">
    <location>
        <begin position="354"/>
        <end position="374"/>
    </location>
</feature>
<feature type="transmembrane region" description="Helical" evidence="13">
    <location>
        <begin position="316"/>
        <end position="334"/>
    </location>
</feature>
<dbReference type="GO" id="GO:0006811">
    <property type="term" value="P:monoatomic ion transport"/>
    <property type="evidence" value="ECO:0007669"/>
    <property type="project" value="UniProtKB-KW"/>
</dbReference>
<dbReference type="NCBIfam" id="TIGR00797">
    <property type="entry name" value="matE"/>
    <property type="match status" value="1"/>
</dbReference>
<dbReference type="EMBL" id="CACRUA010000029">
    <property type="protein sequence ID" value="VYU54253.1"/>
    <property type="molecule type" value="Genomic_DNA"/>
</dbReference>
<dbReference type="RefSeq" id="WP_003506303.1">
    <property type="nucleotide sequence ID" value="NZ_CABKPP010000001.1"/>
</dbReference>
<name>A0A6N3FRV6_CLOSY</name>
<dbReference type="InterPro" id="IPR002528">
    <property type="entry name" value="MATE_fam"/>
</dbReference>
<dbReference type="PIRSF" id="PIRSF006603">
    <property type="entry name" value="DinF"/>
    <property type="match status" value="1"/>
</dbReference>
<evidence type="ECO:0000256" key="12">
    <source>
        <dbReference type="ARBA" id="ARBA00031636"/>
    </source>
</evidence>
<keyword evidence="11 13" id="KW-0472">Membrane</keyword>
<dbReference type="AlphaFoldDB" id="A0A6N3FRV6"/>
<dbReference type="GO" id="GO:0015297">
    <property type="term" value="F:antiporter activity"/>
    <property type="evidence" value="ECO:0007669"/>
    <property type="project" value="UniProtKB-KW"/>
</dbReference>
<gene>
    <name evidence="14" type="primary">mepA_20</name>
    <name evidence="14" type="ORF">CSLFYP84_02642</name>
</gene>
<feature type="transmembrane region" description="Helical" evidence="13">
    <location>
        <begin position="96"/>
        <end position="118"/>
    </location>
</feature>
<comment type="subcellular location">
    <subcellularLocation>
        <location evidence="2">Cell membrane</location>
        <topology evidence="2">Multi-pass membrane protein</topology>
    </subcellularLocation>
</comment>
<organism evidence="14">
    <name type="scientific">Clostridium symbiosum</name>
    <name type="common">Bacteroides symbiosus</name>
    <dbReference type="NCBI Taxonomy" id="1512"/>
    <lineage>
        <taxon>Bacteria</taxon>
        <taxon>Bacillati</taxon>
        <taxon>Bacillota</taxon>
        <taxon>Clostridia</taxon>
        <taxon>Lachnospirales</taxon>
        <taxon>Lachnospiraceae</taxon>
        <taxon>Otoolea</taxon>
    </lineage>
</organism>
<keyword evidence="5" id="KW-0813">Transport</keyword>
<keyword evidence="6" id="KW-0050">Antiport</keyword>
<evidence type="ECO:0000256" key="9">
    <source>
        <dbReference type="ARBA" id="ARBA00022989"/>
    </source>
</evidence>
<keyword evidence="9 13" id="KW-1133">Transmembrane helix</keyword>
<evidence type="ECO:0000256" key="1">
    <source>
        <dbReference type="ARBA" id="ARBA00003408"/>
    </source>
</evidence>
<evidence type="ECO:0000256" key="7">
    <source>
        <dbReference type="ARBA" id="ARBA00022475"/>
    </source>
</evidence>
<dbReference type="PANTHER" id="PTHR43298">
    <property type="entry name" value="MULTIDRUG RESISTANCE PROTEIN NORM-RELATED"/>
    <property type="match status" value="1"/>
</dbReference>
<accession>A0A6N3FRV6</accession>
<evidence type="ECO:0000256" key="2">
    <source>
        <dbReference type="ARBA" id="ARBA00004651"/>
    </source>
</evidence>
<evidence type="ECO:0000256" key="6">
    <source>
        <dbReference type="ARBA" id="ARBA00022449"/>
    </source>
</evidence>
<feature type="transmembrane region" description="Helical" evidence="13">
    <location>
        <begin position="386"/>
        <end position="405"/>
    </location>
</feature>
<evidence type="ECO:0000256" key="8">
    <source>
        <dbReference type="ARBA" id="ARBA00022692"/>
    </source>
</evidence>
<keyword evidence="10" id="KW-0406">Ion transport</keyword>
<reference evidence="14" key="1">
    <citation type="submission" date="2019-11" db="EMBL/GenBank/DDBJ databases">
        <authorList>
            <person name="Feng L."/>
        </authorList>
    </citation>
    <scope>NUCLEOTIDE SEQUENCE</scope>
    <source>
        <strain evidence="14">CsymbiosumLFYP84</strain>
    </source>
</reference>
<feature type="transmembrane region" description="Helical" evidence="13">
    <location>
        <begin position="163"/>
        <end position="186"/>
    </location>
</feature>
<evidence type="ECO:0000256" key="4">
    <source>
        <dbReference type="ARBA" id="ARBA00020268"/>
    </source>
</evidence>
<evidence type="ECO:0000256" key="10">
    <source>
        <dbReference type="ARBA" id="ARBA00023065"/>
    </source>
</evidence>
<dbReference type="PANTHER" id="PTHR43298:SF2">
    <property type="entry name" value="FMN_FAD EXPORTER YEEO-RELATED"/>
    <property type="match status" value="1"/>
</dbReference>
<proteinExistence type="inferred from homology"/>
<comment type="similarity">
    <text evidence="3">Belongs to the multi antimicrobial extrusion (MATE) (TC 2.A.66.1) family.</text>
</comment>
<dbReference type="InterPro" id="IPR050222">
    <property type="entry name" value="MATE_MdtK"/>
</dbReference>
<evidence type="ECO:0000256" key="11">
    <source>
        <dbReference type="ARBA" id="ARBA00023136"/>
    </source>
</evidence>
<evidence type="ECO:0000313" key="14">
    <source>
        <dbReference type="EMBL" id="VYU54253.1"/>
    </source>
</evidence>
<dbReference type="CDD" id="cd13138">
    <property type="entry name" value="MATE_yoeA_like"/>
    <property type="match status" value="1"/>
</dbReference>
<keyword evidence="7" id="KW-1003">Cell membrane</keyword>
<sequence>MVRDMTQGNVTRHLLTYAVPLMFANLLQQLYQTVDSIIVGQYNGKEALAAIGAAGPIMNILIFLIVGLSLGASILMSEYFGAKDYKALKTEMATSLVSGFILTIVLSLLAFTGSGLFIRMTRTPLEIAPMASQYLKIISLGLIFTFFYNILSAGLRSIGDSRAPLYVLCLTTILHVLLAVYMVGTLHMGVQGAAYATVISQAVSSLMLFIYIKVKVPYLRLSLPELHIDMDFLKKTVDFSSISALQQTVLYIGRLLVQSGINTLGVDAVAAFNAVSIIDSYVLAPGDSLAASITTFTAQNKGGKQYHRIPKGLKTVIVMAEIYTIAISVLVLAGKNQLLGIFLKPEETEALRFGILYIIPMACFYFLSGITNSFQGYFRGIGNLRVTLIATIIQIPIRVILTYSLLGRFGIQAVVIGTTIGWCCMTVYELVSYRKWRFN</sequence>
<evidence type="ECO:0000256" key="5">
    <source>
        <dbReference type="ARBA" id="ARBA00022448"/>
    </source>
</evidence>
<feature type="transmembrane region" description="Helical" evidence="13">
    <location>
        <begin position="411"/>
        <end position="431"/>
    </location>
</feature>